<protein>
    <submittedName>
        <fullName evidence="3">IFI44-like protein</fullName>
    </submittedName>
</protein>
<feature type="domain" description="TLDc" evidence="2">
    <location>
        <begin position="20"/>
        <end position="197"/>
    </location>
</feature>
<evidence type="ECO:0000313" key="3">
    <source>
        <dbReference type="EMBL" id="WAR31590.1"/>
    </source>
</evidence>
<feature type="non-terminal residue" evidence="3">
    <location>
        <position position="437"/>
    </location>
</feature>
<accession>A0ABY7GBY0</accession>
<dbReference type="PANTHER" id="PTHR14241:SF32">
    <property type="entry name" value="VWFA DOMAIN-CONTAINING PROTEIN-RELATED"/>
    <property type="match status" value="1"/>
</dbReference>
<evidence type="ECO:0000259" key="2">
    <source>
        <dbReference type="PROSITE" id="PS51886"/>
    </source>
</evidence>
<keyword evidence="4" id="KW-1185">Reference proteome</keyword>
<gene>
    <name evidence="3" type="ORF">MAR_034132</name>
</gene>
<sequence length="437" mass="48787">MSPVCVSHNSRHSTLPPTKVQMAGKLIDSDMDQLEQWIGSGPKTFTLLYSITRDGCDPTTFHQKCDNQGPTVTVLYNPQGSIYGGYAGQSWNQSGNWIQDASAFLFQTRFSGNIKQMKFPNKKYAYSLNGNSSYGPTFGGGYDLQTFTKTVCQGSGYFALNGNMAQFGHSYDNQGITANGIHNGNLNVTELEMEKENHLLQNYLHNHGENLRKEIEALSPPEDSKVSEFRILLLGPVGSGKSSFCNTVTSVFRGRITQRSIVGDSIHSVTTSYKPFTVRTKKGGRLHFRLCDTPGLEDNQGLEAMETNFLLDGHMPEMYEFNPSLPLQVSDPDFIQNPKTEDKVHCLVILLTKVDLVDNDVSSEVSKSFVSTKIEEKVKKASKLLGLPENHVLPVKNYNREMMLDDDVNILALLALRQMAYFAEDYLENVQMTQSRT</sequence>
<dbReference type="Proteomes" id="UP001164746">
    <property type="component" value="Chromosome 17"/>
</dbReference>
<dbReference type="InterPro" id="IPR006571">
    <property type="entry name" value="TLDc_dom"/>
</dbReference>
<dbReference type="PROSITE" id="PS51886">
    <property type="entry name" value="TLDC"/>
    <property type="match status" value="1"/>
</dbReference>
<evidence type="ECO:0000313" key="4">
    <source>
        <dbReference type="Proteomes" id="UP001164746"/>
    </source>
</evidence>
<dbReference type="Pfam" id="PF01926">
    <property type="entry name" value="MMR_HSR1"/>
    <property type="match status" value="1"/>
</dbReference>
<comment type="similarity">
    <text evidence="1">Belongs to the IFI44 family.</text>
</comment>
<organism evidence="3 4">
    <name type="scientific">Mya arenaria</name>
    <name type="common">Soft-shell clam</name>
    <dbReference type="NCBI Taxonomy" id="6604"/>
    <lineage>
        <taxon>Eukaryota</taxon>
        <taxon>Metazoa</taxon>
        <taxon>Spiralia</taxon>
        <taxon>Lophotrochozoa</taxon>
        <taxon>Mollusca</taxon>
        <taxon>Bivalvia</taxon>
        <taxon>Autobranchia</taxon>
        <taxon>Heteroconchia</taxon>
        <taxon>Euheterodonta</taxon>
        <taxon>Imparidentia</taxon>
        <taxon>Neoheterodontei</taxon>
        <taxon>Myida</taxon>
        <taxon>Myoidea</taxon>
        <taxon>Myidae</taxon>
        <taxon>Mya</taxon>
    </lineage>
</organism>
<dbReference type="InterPro" id="IPR006073">
    <property type="entry name" value="GTP-bd"/>
</dbReference>
<evidence type="ECO:0000256" key="1">
    <source>
        <dbReference type="ARBA" id="ARBA00009243"/>
    </source>
</evidence>
<dbReference type="SUPFAM" id="SSF52540">
    <property type="entry name" value="P-loop containing nucleoside triphosphate hydrolases"/>
    <property type="match status" value="1"/>
</dbReference>
<dbReference type="EMBL" id="CP111028">
    <property type="protein sequence ID" value="WAR31590.1"/>
    <property type="molecule type" value="Genomic_DNA"/>
</dbReference>
<dbReference type="PANTHER" id="PTHR14241">
    <property type="entry name" value="INTERFERON-INDUCED PROTEIN 44"/>
    <property type="match status" value="1"/>
</dbReference>
<reference evidence="3" key="1">
    <citation type="submission" date="2022-11" db="EMBL/GenBank/DDBJ databases">
        <title>Centuries of genome instability and evolution in soft-shell clam transmissible cancer (bioRxiv).</title>
        <authorList>
            <person name="Hart S.F.M."/>
            <person name="Yonemitsu M.A."/>
            <person name="Giersch R.M."/>
            <person name="Beal B.F."/>
            <person name="Arriagada G."/>
            <person name="Davis B.W."/>
            <person name="Ostrander E.A."/>
            <person name="Goff S.P."/>
            <person name="Metzger M.J."/>
        </authorList>
    </citation>
    <scope>NUCLEOTIDE SEQUENCE</scope>
    <source>
        <strain evidence="3">MELC-2E11</strain>
        <tissue evidence="3">Siphon/mantle</tissue>
    </source>
</reference>
<name>A0ABY7GBY0_MYAAR</name>
<proteinExistence type="inferred from homology"/>
<dbReference type="InterPro" id="IPR027417">
    <property type="entry name" value="P-loop_NTPase"/>
</dbReference>
<dbReference type="CDD" id="cd00882">
    <property type="entry name" value="Ras_like_GTPase"/>
    <property type="match status" value="1"/>
</dbReference>
<dbReference type="Pfam" id="PF07534">
    <property type="entry name" value="TLD"/>
    <property type="match status" value="1"/>
</dbReference>
<dbReference type="Gene3D" id="3.40.50.300">
    <property type="entry name" value="P-loop containing nucleotide triphosphate hydrolases"/>
    <property type="match status" value="1"/>
</dbReference>